<evidence type="ECO:0000313" key="3">
    <source>
        <dbReference type="EMBL" id="GAA4751564.1"/>
    </source>
</evidence>
<dbReference type="Pfam" id="PF12229">
    <property type="entry name" value="PG_binding_4"/>
    <property type="match status" value="1"/>
</dbReference>
<comment type="caution">
    <text evidence="3">The sequence shown here is derived from an EMBL/GenBank/DDBJ whole genome shotgun (WGS) entry which is preliminary data.</text>
</comment>
<keyword evidence="1" id="KW-0812">Transmembrane</keyword>
<dbReference type="InterPro" id="IPR007391">
    <property type="entry name" value="Vancomycin_resist_VanW"/>
</dbReference>
<keyword evidence="4" id="KW-1185">Reference proteome</keyword>
<protein>
    <submittedName>
        <fullName evidence="3">VanW family protein</fullName>
    </submittedName>
</protein>
<dbReference type="PANTHER" id="PTHR35788">
    <property type="entry name" value="EXPORTED PROTEIN-RELATED"/>
    <property type="match status" value="1"/>
</dbReference>
<dbReference type="InterPro" id="IPR052913">
    <property type="entry name" value="Glycopeptide_resist_protein"/>
</dbReference>
<dbReference type="Proteomes" id="UP001500822">
    <property type="component" value="Unassembled WGS sequence"/>
</dbReference>
<gene>
    <name evidence="3" type="ORF">GCM10023217_22840</name>
</gene>
<dbReference type="EMBL" id="BAABIE010000010">
    <property type="protein sequence ID" value="GAA4751564.1"/>
    <property type="molecule type" value="Genomic_DNA"/>
</dbReference>
<dbReference type="Pfam" id="PF04294">
    <property type="entry name" value="VanW"/>
    <property type="match status" value="1"/>
</dbReference>
<reference evidence="4" key="1">
    <citation type="journal article" date="2019" name="Int. J. Syst. Evol. Microbiol.">
        <title>The Global Catalogue of Microorganisms (GCM) 10K type strain sequencing project: providing services to taxonomists for standard genome sequencing and annotation.</title>
        <authorList>
            <consortium name="The Broad Institute Genomics Platform"/>
            <consortium name="The Broad Institute Genome Sequencing Center for Infectious Disease"/>
            <person name="Wu L."/>
            <person name="Ma J."/>
        </authorList>
    </citation>
    <scope>NUCLEOTIDE SEQUENCE [LARGE SCALE GENOMIC DNA]</scope>
    <source>
        <strain evidence="4">JCM 18077</strain>
    </source>
</reference>
<organism evidence="3 4">
    <name type="scientific">Gordonia alkaliphila</name>
    <dbReference type="NCBI Taxonomy" id="1053547"/>
    <lineage>
        <taxon>Bacteria</taxon>
        <taxon>Bacillati</taxon>
        <taxon>Actinomycetota</taxon>
        <taxon>Actinomycetes</taxon>
        <taxon>Mycobacteriales</taxon>
        <taxon>Gordoniaceae</taxon>
        <taxon>Gordonia</taxon>
    </lineage>
</organism>
<keyword evidence="1" id="KW-0472">Membrane</keyword>
<sequence>MPKIDAVVTSSPDRRYRRRDTSTRSWWLRGLLAAVLLVAVVFAVDVARSWDRTARGAQIAEFAVGDLSPDQARTVLEKLSVSAAAPIVVHTDSGQATVDPAALGLSFDAAATLERLLEQPRNPWDRFLAMLGVSHQVAPVVHIDETAFNEELDAQREVLERAAVEGGVHFDGTTPVADLPSAGLRIDRDAAQETLKREWLSGERISLAMEQFDPTVSAETVQATLDGPAREVTASSIKLRGEGETITVSPVQLGALVTFVPDGKGGLVPSIAQRRLQGTLGSSLKATESAPVSASFRISGGTPRVVPARNGAKVDAPATAAALAAATVGSDRTAEVAYKTLRPKISTAKARGLGVREVVAEFTTGGFSGASGENIRLVAQEVDGAVVLPGETFSLNGHTGPRGTAQGYVTSTIIDNGHASKAVGGGISQFATTLYNAAYFAGLEDVTHTEHAYYISRYPEAREATVFEGLIDLQFKNNTKNGIVIETAWSSSSITVRLWGTKQFEVESFTGERTNPTSPESLVLPAGDNCLPSGGSPGFTTSNTRVVRDARSGAEVSRHTRTVKYDPEPIVRCG</sequence>
<dbReference type="PANTHER" id="PTHR35788:SF1">
    <property type="entry name" value="EXPORTED PROTEIN"/>
    <property type="match status" value="1"/>
</dbReference>
<evidence type="ECO:0000256" key="1">
    <source>
        <dbReference type="SAM" id="Phobius"/>
    </source>
</evidence>
<keyword evidence="1" id="KW-1133">Transmembrane helix</keyword>
<feature type="domain" description="YoaR-like putative peptidoglycan binding" evidence="2">
    <location>
        <begin position="267"/>
        <end position="331"/>
    </location>
</feature>
<evidence type="ECO:0000259" key="2">
    <source>
        <dbReference type="Pfam" id="PF12229"/>
    </source>
</evidence>
<accession>A0ABP8ZB48</accession>
<feature type="transmembrane region" description="Helical" evidence="1">
    <location>
        <begin position="26"/>
        <end position="44"/>
    </location>
</feature>
<evidence type="ECO:0000313" key="4">
    <source>
        <dbReference type="Proteomes" id="UP001500822"/>
    </source>
</evidence>
<proteinExistence type="predicted"/>
<name>A0ABP8ZB48_9ACTN</name>
<dbReference type="InterPro" id="IPR022029">
    <property type="entry name" value="YoaR-like_PG-bd"/>
</dbReference>